<evidence type="ECO:0000256" key="4">
    <source>
        <dbReference type="ARBA" id="ARBA00023136"/>
    </source>
</evidence>
<gene>
    <name evidence="8" type="ORF">AMAG_19448</name>
</gene>
<feature type="domain" description="PDZ GRASP-type" evidence="7">
    <location>
        <begin position="113"/>
        <end position="204"/>
    </location>
</feature>
<reference evidence="8 9" key="1">
    <citation type="submission" date="2009-11" db="EMBL/GenBank/DDBJ databases">
        <title>Annotation of Allomyces macrogynus ATCC 38327.</title>
        <authorList>
            <consortium name="The Broad Institute Genome Sequencing Platform"/>
            <person name="Russ C."/>
            <person name="Cuomo C."/>
            <person name="Burger G."/>
            <person name="Gray M.W."/>
            <person name="Holland P.W.H."/>
            <person name="King N."/>
            <person name="Lang F.B.F."/>
            <person name="Roger A.J."/>
            <person name="Ruiz-Trillo I."/>
            <person name="Young S.K."/>
            <person name="Zeng Q."/>
            <person name="Gargeya S."/>
            <person name="Fitzgerald M."/>
            <person name="Haas B."/>
            <person name="Abouelleil A."/>
            <person name="Alvarado L."/>
            <person name="Arachchi H.M."/>
            <person name="Berlin A."/>
            <person name="Chapman S.B."/>
            <person name="Gearin G."/>
            <person name="Goldberg J."/>
            <person name="Griggs A."/>
            <person name="Gujja S."/>
            <person name="Hansen M."/>
            <person name="Heiman D."/>
            <person name="Howarth C."/>
            <person name="Larimer J."/>
            <person name="Lui A."/>
            <person name="MacDonald P.J.P."/>
            <person name="McCowen C."/>
            <person name="Montmayeur A."/>
            <person name="Murphy C."/>
            <person name="Neiman D."/>
            <person name="Pearson M."/>
            <person name="Priest M."/>
            <person name="Roberts A."/>
            <person name="Saif S."/>
            <person name="Shea T."/>
            <person name="Sisk P."/>
            <person name="Stolte C."/>
            <person name="Sykes S."/>
            <person name="Wortman J."/>
            <person name="Nusbaum C."/>
            <person name="Birren B."/>
        </authorList>
    </citation>
    <scope>NUCLEOTIDE SEQUENCE [LARGE SCALE GENOMIC DNA]</scope>
    <source>
        <strain evidence="8 9">ATCC 38327</strain>
    </source>
</reference>
<feature type="region of interest" description="Disordered" evidence="6">
    <location>
        <begin position="335"/>
        <end position="395"/>
    </location>
</feature>
<keyword evidence="5" id="KW-0862">Zinc</keyword>
<dbReference type="PANTHER" id="PTHR12893:SF0">
    <property type="entry name" value="GRASP65"/>
    <property type="match status" value="1"/>
</dbReference>
<feature type="domain" description="PDZ GRASP-type" evidence="7">
    <location>
        <begin position="16"/>
        <end position="107"/>
    </location>
</feature>
<dbReference type="GO" id="GO:0046872">
    <property type="term" value="F:metal ion binding"/>
    <property type="evidence" value="ECO:0007669"/>
    <property type="project" value="UniProtKB-KW"/>
</dbReference>
<evidence type="ECO:0000259" key="7">
    <source>
        <dbReference type="PROSITE" id="PS51865"/>
    </source>
</evidence>
<evidence type="ECO:0000256" key="5">
    <source>
        <dbReference type="PIRSR" id="PIRSR607583-1"/>
    </source>
</evidence>
<dbReference type="PANTHER" id="PTHR12893">
    <property type="entry name" value="GOLGI REASSEMBLY STACKING PROTEIN GRASP"/>
    <property type="match status" value="1"/>
</dbReference>
<accession>A0A0L0SRW0</accession>
<feature type="region of interest" description="Disordered" evidence="6">
    <location>
        <begin position="206"/>
        <end position="243"/>
    </location>
</feature>
<name>A0A0L0SRW0_ALLM3</name>
<keyword evidence="4" id="KW-0472">Membrane</keyword>
<dbReference type="InterPro" id="IPR007583">
    <property type="entry name" value="GRASP55_65"/>
</dbReference>
<dbReference type="Proteomes" id="UP000054350">
    <property type="component" value="Unassembled WGS sequence"/>
</dbReference>
<dbReference type="OMA" id="EPEFAMD"/>
<dbReference type="InterPro" id="IPR024958">
    <property type="entry name" value="GRASP_PDZ"/>
</dbReference>
<dbReference type="STRING" id="578462.A0A0L0SRW0"/>
<evidence type="ECO:0000256" key="3">
    <source>
        <dbReference type="ARBA" id="ARBA00023034"/>
    </source>
</evidence>
<dbReference type="SUPFAM" id="SSF50156">
    <property type="entry name" value="PDZ domain-like"/>
    <property type="match status" value="2"/>
</dbReference>
<sequence>MGNTPSSSASIDPNTRGFHVLKVKEHSPASDAGLVAYFDFIVAINGQSLNEDLSIFAKTIKASVDQQVTFTVYSSKQNEYRDVVLTPHQFAEPKDGLIGCSIRQSDYNGAAAHVWHVVEVLPNSPAAHAGLAIDDDYIVGTPDVIFREQQELYALIAARANEGKPVRLFVYSAAQRAVRDVVLMPNSNWGGRGLIGAELGYGALHKIPTDDEHPAPAPDAAHAAPAESSATTLPPPPPPAAADDAQFMTLADAAVPHFGPAANTRYAHTLATHLPNAPLENAPATPFAAMGAPPTDTMLAHARGEVPLHVVSAQEQYGYEPHAQAHDGEHAHYGEHAHAHGQCDHGHQHDAHAGYDAQDPQDPHGYGHAHHDHATPLPASPEPAHATADPAPLPVDQSTAAIDSLEDLDAVLADLDFESENFAAADAAAITAAIGTGTNADPLSAAFGMGE</sequence>
<dbReference type="Pfam" id="PF04495">
    <property type="entry name" value="GRASP55_65"/>
    <property type="match status" value="2"/>
</dbReference>
<dbReference type="AlphaFoldDB" id="A0A0L0SRW0"/>
<evidence type="ECO:0000256" key="2">
    <source>
        <dbReference type="ARBA" id="ARBA00022737"/>
    </source>
</evidence>
<evidence type="ECO:0000256" key="1">
    <source>
        <dbReference type="ARBA" id="ARBA00004394"/>
    </source>
</evidence>
<feature type="compositionally biased region" description="Low complexity" evidence="6">
    <location>
        <begin position="218"/>
        <end position="232"/>
    </location>
</feature>
<dbReference type="PROSITE" id="PS51865">
    <property type="entry name" value="PDZ_GRASP"/>
    <property type="match status" value="2"/>
</dbReference>
<feature type="compositionally biased region" description="Basic and acidic residues" evidence="6">
    <location>
        <begin position="335"/>
        <end position="353"/>
    </location>
</feature>
<reference evidence="9" key="2">
    <citation type="submission" date="2009-11" db="EMBL/GenBank/DDBJ databases">
        <title>The Genome Sequence of Allomyces macrogynus strain ATCC 38327.</title>
        <authorList>
            <consortium name="The Broad Institute Genome Sequencing Platform"/>
            <person name="Russ C."/>
            <person name="Cuomo C."/>
            <person name="Shea T."/>
            <person name="Young S.K."/>
            <person name="Zeng Q."/>
            <person name="Koehrsen M."/>
            <person name="Haas B."/>
            <person name="Borodovsky M."/>
            <person name="Guigo R."/>
            <person name="Alvarado L."/>
            <person name="Berlin A."/>
            <person name="Borenstein D."/>
            <person name="Chen Z."/>
            <person name="Engels R."/>
            <person name="Freedman E."/>
            <person name="Gellesch M."/>
            <person name="Goldberg J."/>
            <person name="Griggs A."/>
            <person name="Gujja S."/>
            <person name="Heiman D."/>
            <person name="Hepburn T."/>
            <person name="Howarth C."/>
            <person name="Jen D."/>
            <person name="Larson L."/>
            <person name="Lewis B."/>
            <person name="Mehta T."/>
            <person name="Park D."/>
            <person name="Pearson M."/>
            <person name="Roberts A."/>
            <person name="Saif S."/>
            <person name="Shenoy N."/>
            <person name="Sisk P."/>
            <person name="Stolte C."/>
            <person name="Sykes S."/>
            <person name="Walk T."/>
            <person name="White J."/>
            <person name="Yandava C."/>
            <person name="Burger G."/>
            <person name="Gray M.W."/>
            <person name="Holland P.W.H."/>
            <person name="King N."/>
            <person name="Lang F.B.F."/>
            <person name="Roger A.J."/>
            <person name="Ruiz-Trillo I."/>
            <person name="Lander E."/>
            <person name="Nusbaum C."/>
        </authorList>
    </citation>
    <scope>NUCLEOTIDE SEQUENCE [LARGE SCALE GENOMIC DNA]</scope>
    <source>
        <strain evidence="9">ATCC 38327</strain>
    </source>
</reference>
<evidence type="ECO:0000313" key="8">
    <source>
        <dbReference type="EMBL" id="KNE65257.1"/>
    </source>
</evidence>
<comment type="subcellular location">
    <subcellularLocation>
        <location evidence="1">Golgi apparatus membrane</location>
    </subcellularLocation>
</comment>
<dbReference type="Gene3D" id="2.30.42.10">
    <property type="match status" value="2"/>
</dbReference>
<organism evidence="8 9">
    <name type="scientific">Allomyces macrogynus (strain ATCC 38327)</name>
    <name type="common">Allomyces javanicus var. macrogynus</name>
    <dbReference type="NCBI Taxonomy" id="578462"/>
    <lineage>
        <taxon>Eukaryota</taxon>
        <taxon>Fungi</taxon>
        <taxon>Fungi incertae sedis</taxon>
        <taxon>Blastocladiomycota</taxon>
        <taxon>Blastocladiomycetes</taxon>
        <taxon>Blastocladiales</taxon>
        <taxon>Blastocladiaceae</taxon>
        <taxon>Allomyces</taxon>
    </lineage>
</organism>
<keyword evidence="2" id="KW-0677">Repeat</keyword>
<feature type="binding site" evidence="5">
    <location>
        <position position="19"/>
    </location>
    <ligand>
        <name>Zn(2+)</name>
        <dbReference type="ChEBI" id="CHEBI:29105"/>
    </ligand>
</feature>
<dbReference type="EMBL" id="GG745347">
    <property type="protein sequence ID" value="KNE65257.1"/>
    <property type="molecule type" value="Genomic_DNA"/>
</dbReference>
<keyword evidence="5" id="KW-0479">Metal-binding</keyword>
<evidence type="ECO:0000256" key="6">
    <source>
        <dbReference type="SAM" id="MobiDB-lite"/>
    </source>
</evidence>
<keyword evidence="3" id="KW-0333">Golgi apparatus</keyword>
<dbReference type="InterPro" id="IPR036034">
    <property type="entry name" value="PDZ_sf"/>
</dbReference>
<protein>
    <recommendedName>
        <fullName evidence="7">PDZ GRASP-type domain-containing protein</fullName>
    </recommendedName>
</protein>
<dbReference type="GO" id="GO:0007030">
    <property type="term" value="P:Golgi organization"/>
    <property type="evidence" value="ECO:0007669"/>
    <property type="project" value="TreeGrafter"/>
</dbReference>
<proteinExistence type="predicted"/>
<evidence type="ECO:0000313" key="9">
    <source>
        <dbReference type="Proteomes" id="UP000054350"/>
    </source>
</evidence>
<dbReference type="GO" id="GO:0000139">
    <property type="term" value="C:Golgi membrane"/>
    <property type="evidence" value="ECO:0007669"/>
    <property type="project" value="UniProtKB-SubCell"/>
</dbReference>
<dbReference type="VEuPathDB" id="FungiDB:AMAG_19448"/>
<keyword evidence="9" id="KW-1185">Reference proteome</keyword>
<dbReference type="OrthoDB" id="3318at2759"/>
<dbReference type="eggNOG" id="KOG3834">
    <property type="taxonomic scope" value="Eukaryota"/>
</dbReference>